<protein>
    <submittedName>
        <fullName evidence="2">DUF6098 family protein</fullName>
    </submittedName>
</protein>
<evidence type="ECO:0000313" key="3">
    <source>
        <dbReference type="Proteomes" id="UP001610631"/>
    </source>
</evidence>
<gene>
    <name evidence="2" type="ORF">WDV06_32425</name>
</gene>
<proteinExistence type="predicted"/>
<sequence length="153" mass="16942">MATIGSLDELVGLLAAHGRGLYVRWSMGPLADLPSPWSRDDLTGARLPGLSANPLDTEPWWGDRPLRTWVARRLYDYSHLPRVKDRRVRPWVLRGNEAGRGPDNEPLVQQVEPLGWIDARVIDEADAEVGRQAGRWGPLDRDGAGGAPSRPLP</sequence>
<dbReference type="EMBL" id="JBBDHD010000148">
    <property type="protein sequence ID" value="MFH7599771.1"/>
    <property type="molecule type" value="Genomic_DNA"/>
</dbReference>
<name>A0ABW7PPF0_9ACTN</name>
<accession>A0ABW7PPF0</accession>
<evidence type="ECO:0000256" key="1">
    <source>
        <dbReference type="SAM" id="MobiDB-lite"/>
    </source>
</evidence>
<organism evidence="2 3">
    <name type="scientific">Streptomyces racemochromogenes</name>
    <dbReference type="NCBI Taxonomy" id="67353"/>
    <lineage>
        <taxon>Bacteria</taxon>
        <taxon>Bacillati</taxon>
        <taxon>Actinomycetota</taxon>
        <taxon>Actinomycetes</taxon>
        <taxon>Kitasatosporales</taxon>
        <taxon>Streptomycetaceae</taxon>
        <taxon>Streptomyces</taxon>
    </lineage>
</organism>
<comment type="caution">
    <text evidence="2">The sequence shown here is derived from an EMBL/GenBank/DDBJ whole genome shotgun (WGS) entry which is preliminary data.</text>
</comment>
<feature type="region of interest" description="Disordered" evidence="1">
    <location>
        <begin position="129"/>
        <end position="153"/>
    </location>
</feature>
<evidence type="ECO:0000313" key="2">
    <source>
        <dbReference type="EMBL" id="MFH7599771.1"/>
    </source>
</evidence>
<dbReference type="InterPro" id="IPR046080">
    <property type="entry name" value="DUF6098"/>
</dbReference>
<dbReference type="Proteomes" id="UP001610631">
    <property type="component" value="Unassembled WGS sequence"/>
</dbReference>
<keyword evidence="3" id="KW-1185">Reference proteome</keyword>
<dbReference type="Pfam" id="PF19593">
    <property type="entry name" value="DUF6098"/>
    <property type="match status" value="1"/>
</dbReference>
<reference evidence="2 3" key="1">
    <citation type="submission" date="2024-03" db="EMBL/GenBank/DDBJ databases">
        <title>Whole genome sequencing of Streptomyces racemochromogenes, to identify antimicrobial biosynthetic gene clusters.</title>
        <authorList>
            <person name="Suryawanshi P."/>
            <person name="Krishnaraj P.U."/>
            <person name="Arun Y.P."/>
            <person name="Suryawanshi M.P."/>
            <person name="Rakshit O."/>
        </authorList>
    </citation>
    <scope>NUCLEOTIDE SEQUENCE [LARGE SCALE GENOMIC DNA]</scope>
    <source>
        <strain evidence="2 3">AUDT626</strain>
    </source>
</reference>